<dbReference type="Proteomes" id="UP000199657">
    <property type="component" value="Unassembled WGS sequence"/>
</dbReference>
<proteinExistence type="predicted"/>
<name>A0A1H8SR26_9GAMM</name>
<keyword evidence="1" id="KW-1133">Transmembrane helix</keyword>
<evidence type="ECO:0000313" key="3">
    <source>
        <dbReference type="Proteomes" id="UP000199657"/>
    </source>
</evidence>
<keyword evidence="3" id="KW-1185">Reference proteome</keyword>
<dbReference type="AlphaFoldDB" id="A0A1H8SR26"/>
<reference evidence="2 3" key="1">
    <citation type="submission" date="2016-10" db="EMBL/GenBank/DDBJ databases">
        <authorList>
            <person name="de Groot N.N."/>
        </authorList>
    </citation>
    <scope>NUCLEOTIDE SEQUENCE [LARGE SCALE GENOMIC DNA]</scope>
    <source>
        <strain evidence="2 3">CGMCC 1.6291</strain>
    </source>
</reference>
<gene>
    <name evidence="2" type="ORF">SAMN04488052_103125</name>
</gene>
<dbReference type="RefSeq" id="WP_091642279.1">
    <property type="nucleotide sequence ID" value="NZ_FOEG01000003.1"/>
</dbReference>
<evidence type="ECO:0000256" key="1">
    <source>
        <dbReference type="SAM" id="Phobius"/>
    </source>
</evidence>
<dbReference type="EMBL" id="FOEG01000003">
    <property type="protein sequence ID" value="SEO80764.1"/>
    <property type="molecule type" value="Genomic_DNA"/>
</dbReference>
<accession>A0A1H8SR26</accession>
<organism evidence="2 3">
    <name type="scientific">Aquisalimonas asiatica</name>
    <dbReference type="NCBI Taxonomy" id="406100"/>
    <lineage>
        <taxon>Bacteria</taxon>
        <taxon>Pseudomonadati</taxon>
        <taxon>Pseudomonadota</taxon>
        <taxon>Gammaproteobacteria</taxon>
        <taxon>Chromatiales</taxon>
        <taxon>Ectothiorhodospiraceae</taxon>
        <taxon>Aquisalimonas</taxon>
    </lineage>
</organism>
<protein>
    <submittedName>
        <fullName evidence="2">Uncharacterized protein</fullName>
    </submittedName>
</protein>
<feature type="transmembrane region" description="Helical" evidence="1">
    <location>
        <begin position="5"/>
        <end position="30"/>
    </location>
</feature>
<evidence type="ECO:0000313" key="2">
    <source>
        <dbReference type="EMBL" id="SEO80764.1"/>
    </source>
</evidence>
<keyword evidence="1" id="KW-0812">Transmembrane</keyword>
<keyword evidence="1" id="KW-0472">Membrane</keyword>
<dbReference type="STRING" id="406100.SAMN04488052_103125"/>
<feature type="transmembrane region" description="Helical" evidence="1">
    <location>
        <begin position="36"/>
        <end position="61"/>
    </location>
</feature>
<sequence length="80" mass="8779">MGRLLLAATGAGLVVAAYVVLLYGFFIWIWPVLPDWAMLIAFVLIAAAVIGSPIMALKYYGTVRSAARRARGDHTEDDRR</sequence>